<feature type="chain" id="PRO_5029946576" description="Carboxylic ester hydrolase" evidence="3">
    <location>
        <begin position="17"/>
        <end position="598"/>
    </location>
</feature>
<accession>A0A7I8V5E0</accession>
<dbReference type="InterPro" id="IPR019826">
    <property type="entry name" value="Carboxylesterase_B_AS"/>
</dbReference>
<dbReference type="InterPro" id="IPR002018">
    <property type="entry name" value="CarbesteraseB"/>
</dbReference>
<evidence type="ECO:0000313" key="6">
    <source>
        <dbReference type="Proteomes" id="UP000549394"/>
    </source>
</evidence>
<comment type="similarity">
    <text evidence="1 3">Belongs to the type-B carboxylesterase/lipase family.</text>
</comment>
<dbReference type="EC" id="3.1.1.-" evidence="3"/>
<dbReference type="SUPFAM" id="SSF53474">
    <property type="entry name" value="alpha/beta-Hydrolases"/>
    <property type="match status" value="1"/>
</dbReference>
<dbReference type="PROSITE" id="PS00122">
    <property type="entry name" value="CARBOXYLESTERASE_B_1"/>
    <property type="match status" value="1"/>
</dbReference>
<sequence length="598" mass="67684">MFRRIVLLTIFLTVSTEDIIVDTQWGQVTGHTVDLSDGTKINSFLSIPFAKPPTGNLRFMPPENPDRWENYVADSLGPVCPQGSAGVLLLTHPLWDSFDENCLHLNLYAPNTTSSSEGYPVMVWFHGGGYTSSGNIQYPGHFLASKGVIVVVPNYRLGHLGFMSTGDSTVPGNMGLLDQRKALEFIRDNVANFGGNPNKVTLFGQSAGASSAALHMLMPESRSLFHQIIQESGVAISPWGYNEEFQEPEKYTEEVARKLNCTRPTTAEMMDCLRDVDAETLRTTPFDCKAGTLCQGFAPVVDGTILPRDPLQMREEEDYKKCPILSGQTTEDGSLYTIALVPDAVEGPLNITTFNENIDRLTSYFAQTFPNRKDDAIAIQRFYYSNWDDLNDGEANRQKINEMITDFAWGWCGDLQAKQQSEHDDVYMYLFGFRSKQADDIVPPWMGVPHNGELPYVFGYPLLERNPNVRQDQEMFFDFIPWDNLDVEFSEYVQTLWTNFAKTGNPTPTPVKPPGDQPETNWQKFTKTNKNYLYITDNDVNMKVNYRQKSHAYFRELLQYLINSEPGKKINAKPWAKSMTSDTIEKAYSKLGRKFMRG</sequence>
<organism evidence="5 6">
    <name type="scientific">Dimorphilus gyrociliatus</name>
    <dbReference type="NCBI Taxonomy" id="2664684"/>
    <lineage>
        <taxon>Eukaryota</taxon>
        <taxon>Metazoa</taxon>
        <taxon>Spiralia</taxon>
        <taxon>Lophotrochozoa</taxon>
        <taxon>Annelida</taxon>
        <taxon>Polychaeta</taxon>
        <taxon>Polychaeta incertae sedis</taxon>
        <taxon>Dinophilidae</taxon>
        <taxon>Dimorphilus</taxon>
    </lineage>
</organism>
<dbReference type="PANTHER" id="PTHR43903">
    <property type="entry name" value="NEUROLIGIN"/>
    <property type="match status" value="1"/>
</dbReference>
<dbReference type="AlphaFoldDB" id="A0A7I8V5E0"/>
<dbReference type="Proteomes" id="UP000549394">
    <property type="component" value="Unassembled WGS sequence"/>
</dbReference>
<dbReference type="Gene3D" id="3.40.50.1820">
    <property type="entry name" value="alpha/beta hydrolase"/>
    <property type="match status" value="1"/>
</dbReference>
<dbReference type="OrthoDB" id="408631at2759"/>
<evidence type="ECO:0000256" key="1">
    <source>
        <dbReference type="ARBA" id="ARBA00005964"/>
    </source>
</evidence>
<feature type="signal peptide" evidence="3">
    <location>
        <begin position="1"/>
        <end position="16"/>
    </location>
</feature>
<dbReference type="InterPro" id="IPR051093">
    <property type="entry name" value="Neuroligin/BSAL"/>
</dbReference>
<comment type="caution">
    <text evidence="5">The sequence shown here is derived from an EMBL/GenBank/DDBJ whole genome shotgun (WGS) entry which is preliminary data.</text>
</comment>
<gene>
    <name evidence="5" type="ORF">DGYR_LOCUS772</name>
</gene>
<name>A0A7I8V5E0_9ANNE</name>
<protein>
    <recommendedName>
        <fullName evidence="3">Carboxylic ester hydrolase</fullName>
        <ecNumber evidence="3">3.1.1.-</ecNumber>
    </recommendedName>
</protein>
<keyword evidence="6" id="KW-1185">Reference proteome</keyword>
<dbReference type="EMBL" id="CAJFCJ010000001">
    <property type="protein sequence ID" value="CAD5111482.1"/>
    <property type="molecule type" value="Genomic_DNA"/>
</dbReference>
<reference evidence="5 6" key="1">
    <citation type="submission" date="2020-08" db="EMBL/GenBank/DDBJ databases">
        <authorList>
            <person name="Hejnol A."/>
        </authorList>
    </citation>
    <scope>NUCLEOTIDE SEQUENCE [LARGE SCALE GENOMIC DNA]</scope>
</reference>
<dbReference type="InterPro" id="IPR029058">
    <property type="entry name" value="AB_hydrolase_fold"/>
</dbReference>
<evidence type="ECO:0000259" key="4">
    <source>
        <dbReference type="Pfam" id="PF00135"/>
    </source>
</evidence>
<keyword evidence="2 3" id="KW-0378">Hydrolase</keyword>
<evidence type="ECO:0000256" key="3">
    <source>
        <dbReference type="RuleBase" id="RU361235"/>
    </source>
</evidence>
<keyword evidence="3" id="KW-0732">Signal</keyword>
<evidence type="ECO:0000256" key="2">
    <source>
        <dbReference type="ARBA" id="ARBA00022801"/>
    </source>
</evidence>
<dbReference type="Pfam" id="PF00135">
    <property type="entry name" value="COesterase"/>
    <property type="match status" value="1"/>
</dbReference>
<feature type="domain" description="Carboxylesterase type B" evidence="4">
    <location>
        <begin position="18"/>
        <end position="552"/>
    </location>
</feature>
<proteinExistence type="inferred from homology"/>
<dbReference type="GO" id="GO:0016787">
    <property type="term" value="F:hydrolase activity"/>
    <property type="evidence" value="ECO:0007669"/>
    <property type="project" value="UniProtKB-KW"/>
</dbReference>
<evidence type="ECO:0000313" key="5">
    <source>
        <dbReference type="EMBL" id="CAD5111482.1"/>
    </source>
</evidence>